<dbReference type="InterPro" id="IPR052556">
    <property type="entry name" value="PolySynth_Transporter"/>
</dbReference>
<feature type="transmembrane region" description="Helical" evidence="1">
    <location>
        <begin position="109"/>
        <end position="131"/>
    </location>
</feature>
<evidence type="ECO:0000313" key="2">
    <source>
        <dbReference type="EMBL" id="NLR80999.1"/>
    </source>
</evidence>
<keyword evidence="1" id="KW-0812">Transmembrane</keyword>
<feature type="transmembrane region" description="Helical" evidence="1">
    <location>
        <begin position="381"/>
        <end position="401"/>
    </location>
</feature>
<evidence type="ECO:0000256" key="1">
    <source>
        <dbReference type="SAM" id="Phobius"/>
    </source>
</evidence>
<feature type="transmembrane region" description="Helical" evidence="1">
    <location>
        <begin position="254"/>
        <end position="272"/>
    </location>
</feature>
<feature type="transmembrane region" description="Helical" evidence="1">
    <location>
        <begin position="292"/>
        <end position="316"/>
    </location>
</feature>
<accession>A0A847STU1</accession>
<organism evidence="2 3">
    <name type="scientific">Chitinophaga eiseniae</name>
    <dbReference type="NCBI Taxonomy" id="634771"/>
    <lineage>
        <taxon>Bacteria</taxon>
        <taxon>Pseudomonadati</taxon>
        <taxon>Bacteroidota</taxon>
        <taxon>Chitinophagia</taxon>
        <taxon>Chitinophagales</taxon>
        <taxon>Chitinophagaceae</taxon>
        <taxon>Chitinophaga</taxon>
    </lineage>
</organism>
<dbReference type="Pfam" id="PF13440">
    <property type="entry name" value="Polysacc_synt_3"/>
    <property type="match status" value="1"/>
</dbReference>
<feature type="transmembrane region" description="Helical" evidence="1">
    <location>
        <begin position="16"/>
        <end position="34"/>
    </location>
</feature>
<dbReference type="PANTHER" id="PTHR43424:SF1">
    <property type="entry name" value="LOCUS PUTATIVE PROTEIN 1-RELATED"/>
    <property type="match status" value="1"/>
</dbReference>
<sequence length="447" mass="50224">MRNIFENISWLLADKVSKLFPGILVLALLARHLGPEQFGIWNYAIALTTIVGNLAVLGMDRMGVQELIHHEGQESTVVATIIFMRVVAALICMAACILLVFFSRPLQPVYGYCTVFSAFTIFFQSFDVMDYFYQVKSGLRNVIVPRVSVFVIFCFIKIVLVYLQASLYVFLWITLLELVTTYAVILIRYGRRYPAIQLQHIDMAMAGRLLHKSWPLIFSNLVVVLFVKLDLVLLDWWSNPDQLGNYVVAIRISELWYALPAVMGTAMLPGLIQQKKDDTAAYLLTLERWLRLSCWAGLCIAVVVSVATPAMIRILYGAAYEFAAVILMIHIWACIPVFLLSVITQYLFVAGKYNVYLYGNITGLLVNVAINGLLIPSMGGAGAAIATVVAYSSVFVAMVCMDKTGQAWILTQRMVYPLRVYADMKQVQGKLRRQLSVFNSNNPLPHE</sequence>
<feature type="transmembrane region" description="Helical" evidence="1">
    <location>
        <begin position="355"/>
        <end position="375"/>
    </location>
</feature>
<comment type="caution">
    <text evidence="2">The sequence shown here is derived from an EMBL/GenBank/DDBJ whole genome shotgun (WGS) entry which is preliminary data.</text>
</comment>
<feature type="transmembrane region" description="Helical" evidence="1">
    <location>
        <begin position="40"/>
        <end position="57"/>
    </location>
</feature>
<evidence type="ECO:0000313" key="3">
    <source>
        <dbReference type="Proteomes" id="UP000552864"/>
    </source>
</evidence>
<reference evidence="2 3" key="1">
    <citation type="submission" date="2020-04" db="EMBL/GenBank/DDBJ databases">
        <authorList>
            <person name="Yin C."/>
        </authorList>
    </citation>
    <scope>NUCLEOTIDE SEQUENCE [LARGE SCALE GENOMIC DNA]</scope>
    <source>
        <strain evidence="2 3">Ak56</strain>
    </source>
</reference>
<name>A0A847STU1_9BACT</name>
<feature type="transmembrane region" description="Helical" evidence="1">
    <location>
        <begin position="213"/>
        <end position="234"/>
    </location>
</feature>
<feature type="transmembrane region" description="Helical" evidence="1">
    <location>
        <begin position="169"/>
        <end position="189"/>
    </location>
</feature>
<gene>
    <name evidence="2" type="ORF">HGH91_20385</name>
</gene>
<proteinExistence type="predicted"/>
<dbReference type="PANTHER" id="PTHR43424">
    <property type="entry name" value="LOCUS PUTATIVE PROTEIN 1-RELATED"/>
    <property type="match status" value="1"/>
</dbReference>
<dbReference type="Proteomes" id="UP000552864">
    <property type="component" value="Unassembled WGS sequence"/>
</dbReference>
<dbReference type="RefSeq" id="WP_168740660.1">
    <property type="nucleotide sequence ID" value="NZ_JABAHZ010000005.1"/>
</dbReference>
<keyword evidence="1" id="KW-0472">Membrane</keyword>
<feature type="transmembrane region" description="Helical" evidence="1">
    <location>
        <begin position="143"/>
        <end position="163"/>
    </location>
</feature>
<keyword evidence="3" id="KW-1185">Reference proteome</keyword>
<keyword evidence="1" id="KW-1133">Transmembrane helix</keyword>
<dbReference type="AlphaFoldDB" id="A0A847STU1"/>
<dbReference type="EMBL" id="JABAHZ010000005">
    <property type="protein sequence ID" value="NLR80999.1"/>
    <property type="molecule type" value="Genomic_DNA"/>
</dbReference>
<feature type="transmembrane region" description="Helical" evidence="1">
    <location>
        <begin position="77"/>
        <end position="103"/>
    </location>
</feature>
<dbReference type="CDD" id="cd13128">
    <property type="entry name" value="MATE_Wzx_like"/>
    <property type="match status" value="1"/>
</dbReference>
<protein>
    <submittedName>
        <fullName evidence="2">Flippase</fullName>
    </submittedName>
</protein>
<feature type="transmembrane region" description="Helical" evidence="1">
    <location>
        <begin position="322"/>
        <end position="343"/>
    </location>
</feature>